<evidence type="ECO:0000313" key="2">
    <source>
        <dbReference type="EMBL" id="MBC5663058.1"/>
    </source>
</evidence>
<organism evidence="2 3">
    <name type="scientific">Coprococcus hominis</name>
    <name type="common">ex Liu et al. 2022</name>
    <dbReference type="NCBI Taxonomy" id="2763039"/>
    <lineage>
        <taxon>Bacteria</taxon>
        <taxon>Bacillati</taxon>
        <taxon>Bacillota</taxon>
        <taxon>Clostridia</taxon>
        <taxon>Lachnospirales</taxon>
        <taxon>Lachnospiraceae</taxon>
        <taxon>Coprococcus</taxon>
    </lineage>
</organism>
<evidence type="ECO:0000313" key="3">
    <source>
        <dbReference type="Proteomes" id="UP000615234"/>
    </source>
</evidence>
<sequence length="363" mass="40978">MNKKIISLILMFIMIGELMFTSMPAAKASGYLEIKATATSMTSVKITWKAQKGVTQYKIYRATENKNGNVGKYKVVATISGNKKSYTDKKLKAEKTYSYMVRGYKNKKCVIKTGVPESAYTGLTCSFDEYQFAEAPRSTKSITLKLYSSGGVLPTGYEIYRKEMGIVGYKKIATVKKSVDSLNYKDKTVTAGKTYRYKVRTYLKVGKKKYYSAFTDYEQISATNRSGKYTFKFDNSVKCADNETVYKITSKAYNDTLKLYDNAVLTIELDDGSTIETGVDIISYRKGDGPWKKYKSNQSLTLKANETLWLKVRATQDVKIKNLKNVESYELNTDVTYGKISSFLWAYPYAGTAKTVMNSEAIH</sequence>
<protein>
    <submittedName>
        <fullName evidence="2">Fibronectin type III domain-containing protein</fullName>
    </submittedName>
</protein>
<name>A0A8I0AFP5_9FIRM</name>
<accession>A0A8I0AFP5</accession>
<comment type="caution">
    <text evidence="2">The sequence shown here is derived from an EMBL/GenBank/DDBJ whole genome shotgun (WGS) entry which is preliminary data.</text>
</comment>
<dbReference type="CDD" id="cd00063">
    <property type="entry name" value="FN3"/>
    <property type="match status" value="1"/>
</dbReference>
<reference evidence="2 3" key="1">
    <citation type="submission" date="2020-08" db="EMBL/GenBank/DDBJ databases">
        <title>Genome public.</title>
        <authorList>
            <person name="Liu C."/>
            <person name="Sun Q."/>
        </authorList>
    </citation>
    <scope>NUCLEOTIDE SEQUENCE [LARGE SCALE GENOMIC DNA]</scope>
    <source>
        <strain evidence="2 3">NSJ-10</strain>
    </source>
</reference>
<gene>
    <name evidence="2" type="ORF">H8S09_09165</name>
</gene>
<dbReference type="EMBL" id="JACOOX010000005">
    <property type="protein sequence ID" value="MBC5663058.1"/>
    <property type="molecule type" value="Genomic_DNA"/>
</dbReference>
<dbReference type="SUPFAM" id="SSF49265">
    <property type="entry name" value="Fibronectin type III"/>
    <property type="match status" value="2"/>
</dbReference>
<dbReference type="Gene3D" id="2.60.40.10">
    <property type="entry name" value="Immunoglobulins"/>
    <property type="match status" value="2"/>
</dbReference>
<dbReference type="InterPro" id="IPR036116">
    <property type="entry name" value="FN3_sf"/>
</dbReference>
<proteinExistence type="predicted"/>
<dbReference type="PROSITE" id="PS50853">
    <property type="entry name" value="FN3"/>
    <property type="match status" value="1"/>
</dbReference>
<keyword evidence="3" id="KW-1185">Reference proteome</keyword>
<dbReference type="InterPro" id="IPR013783">
    <property type="entry name" value="Ig-like_fold"/>
</dbReference>
<dbReference type="Proteomes" id="UP000615234">
    <property type="component" value="Unassembled WGS sequence"/>
</dbReference>
<dbReference type="AlphaFoldDB" id="A0A8I0AFP5"/>
<feature type="domain" description="Fibronectin type-III" evidence="1">
    <location>
        <begin position="30"/>
        <end position="127"/>
    </location>
</feature>
<dbReference type="RefSeq" id="WP_186847747.1">
    <property type="nucleotide sequence ID" value="NZ_JACOOX010000005.1"/>
</dbReference>
<dbReference type="InterPro" id="IPR003961">
    <property type="entry name" value="FN3_dom"/>
</dbReference>
<evidence type="ECO:0000259" key="1">
    <source>
        <dbReference type="PROSITE" id="PS50853"/>
    </source>
</evidence>